<keyword evidence="2" id="KW-1185">Reference proteome</keyword>
<organism evidence="1 2">
    <name type="scientific">Quercus suber</name>
    <name type="common">Cork oak</name>
    <dbReference type="NCBI Taxonomy" id="58331"/>
    <lineage>
        <taxon>Eukaryota</taxon>
        <taxon>Viridiplantae</taxon>
        <taxon>Streptophyta</taxon>
        <taxon>Embryophyta</taxon>
        <taxon>Tracheophyta</taxon>
        <taxon>Spermatophyta</taxon>
        <taxon>Magnoliopsida</taxon>
        <taxon>eudicotyledons</taxon>
        <taxon>Gunneridae</taxon>
        <taxon>Pentapetalae</taxon>
        <taxon>rosids</taxon>
        <taxon>fabids</taxon>
        <taxon>Fagales</taxon>
        <taxon>Fagaceae</taxon>
        <taxon>Quercus</taxon>
    </lineage>
</organism>
<comment type="caution">
    <text evidence="1">The sequence shown here is derived from an EMBL/GenBank/DDBJ whole genome shotgun (WGS) entry which is preliminary data.</text>
</comment>
<proteinExistence type="predicted"/>
<evidence type="ECO:0000313" key="2">
    <source>
        <dbReference type="Proteomes" id="UP000237347"/>
    </source>
</evidence>
<reference evidence="1 2" key="1">
    <citation type="journal article" date="2018" name="Sci. Data">
        <title>The draft genome sequence of cork oak.</title>
        <authorList>
            <person name="Ramos A.M."/>
            <person name="Usie A."/>
            <person name="Barbosa P."/>
            <person name="Barros P.M."/>
            <person name="Capote T."/>
            <person name="Chaves I."/>
            <person name="Simoes F."/>
            <person name="Abreu I."/>
            <person name="Carrasquinho I."/>
            <person name="Faro C."/>
            <person name="Guimaraes J.B."/>
            <person name="Mendonca D."/>
            <person name="Nobrega F."/>
            <person name="Rodrigues L."/>
            <person name="Saibo N.J.M."/>
            <person name="Varela M.C."/>
            <person name="Egas C."/>
            <person name="Matos J."/>
            <person name="Miguel C.M."/>
            <person name="Oliveira M.M."/>
            <person name="Ricardo C.P."/>
            <person name="Goncalves S."/>
        </authorList>
    </citation>
    <scope>NUCLEOTIDE SEQUENCE [LARGE SCALE GENOMIC DNA]</scope>
    <source>
        <strain evidence="2">cv. HL8</strain>
    </source>
</reference>
<sequence>MLYPQSAVLSKQLYCGRNHILTRWRSNVSVWLTRDHSLESIRSEHKGLSTRLTISFSTTATSISGSLRPSKKPS</sequence>
<evidence type="ECO:0000313" key="1">
    <source>
        <dbReference type="EMBL" id="KAK7840810.1"/>
    </source>
</evidence>
<dbReference type="AlphaFoldDB" id="A0AAW0KPY7"/>
<accession>A0AAW0KPY7</accession>
<protein>
    <submittedName>
        <fullName evidence="1">Lysine-specific histone demethylase 1 like protein 1</fullName>
    </submittedName>
</protein>
<name>A0AAW0KPY7_QUESU</name>
<gene>
    <name evidence="1" type="primary">LDL1_0</name>
    <name evidence="1" type="ORF">CFP56_016215</name>
</gene>
<dbReference type="Proteomes" id="UP000237347">
    <property type="component" value="Unassembled WGS sequence"/>
</dbReference>
<dbReference type="EMBL" id="PKMF04000254">
    <property type="protein sequence ID" value="KAK7840810.1"/>
    <property type="molecule type" value="Genomic_DNA"/>
</dbReference>